<evidence type="ECO:0000256" key="5">
    <source>
        <dbReference type="ARBA" id="ARBA00023211"/>
    </source>
</evidence>
<dbReference type="InterPro" id="IPR000994">
    <property type="entry name" value="Pept_M24"/>
</dbReference>
<dbReference type="SMART" id="SM01011">
    <property type="entry name" value="AMP_N"/>
    <property type="match status" value="1"/>
</dbReference>
<keyword evidence="3" id="KW-0479">Metal-binding</keyword>
<comment type="cofactor">
    <cofactor evidence="1">
        <name>Mn(2+)</name>
        <dbReference type="ChEBI" id="CHEBI:29035"/>
    </cofactor>
</comment>
<comment type="similarity">
    <text evidence="2">Belongs to the peptidase M24B family.</text>
</comment>
<name>A0A9P7UXI9_9AGAR</name>
<evidence type="ECO:0000259" key="6">
    <source>
        <dbReference type="SMART" id="SM01011"/>
    </source>
</evidence>
<evidence type="ECO:0000256" key="2">
    <source>
        <dbReference type="ARBA" id="ARBA00008766"/>
    </source>
</evidence>
<dbReference type="OrthoDB" id="4215474at2759"/>
<dbReference type="Pfam" id="PF05195">
    <property type="entry name" value="AMP_N"/>
    <property type="match status" value="1"/>
</dbReference>
<keyword evidence="5" id="KW-0464">Manganese</keyword>
<dbReference type="Gene3D" id="3.90.230.10">
    <property type="entry name" value="Creatinase/methionine aminopeptidase superfamily"/>
    <property type="match status" value="1"/>
</dbReference>
<dbReference type="Gene3D" id="3.40.350.10">
    <property type="entry name" value="Creatinase/prolidase N-terminal domain"/>
    <property type="match status" value="1"/>
</dbReference>
<evidence type="ECO:0000313" key="7">
    <source>
        <dbReference type="EMBL" id="KAG7096499.1"/>
    </source>
</evidence>
<reference evidence="7" key="1">
    <citation type="journal article" date="2021" name="Genome Biol. Evol.">
        <title>The assembled and annotated genome of the fairy-ring fungus Marasmius oreades.</title>
        <authorList>
            <person name="Hiltunen M."/>
            <person name="Ament-Velasquez S.L."/>
            <person name="Johannesson H."/>
        </authorList>
    </citation>
    <scope>NUCLEOTIDE SEQUENCE</scope>
    <source>
        <strain evidence="7">03SP1</strain>
    </source>
</reference>
<sequence>MSSIFRISRRILRPTLLTRDYATEAITLKPSNFGQPVLRSHPHLIRPNELTPGIPVEEYETRRRKLMDNLPENSTVVSVSGTVKFMSGNIFYDFRQASDFWYLTGFQEPDSAVILEKNSSSKGYRMTLFSPGKDLSKEQWDGARTSFSDACALFRADDARSIDDFSTHFDSIVKRYTHVYLDVPPTKARRGLKSTSKSLIQCLTGTSNATTHSIIEAWKKKPARPLAPHIARLRVIKSENEQRIMREASDISGRAHAKTMRFTRPGLSESAVAAHFQYLCLLSGAQRLAYVPVLASGPNSLIIHYTSNDHLVQPGELVLIDAGCEYNGYASDITRTYPADGTFTPPQRDLYAAVLSVQKALVSQCSESANMTLYDLHTRSCQLLRQELIQLGFQLGAGDLERLYPHFLSHPIGIDLHESDNFNRSETIKAGMVITIEPGIYVPPSPAFPKHYHNLGIRIEDEVLVGEKHPVVLSVSAPKEIADVEGACQGLLGLEAL</sequence>
<accession>A0A9P7UXI9</accession>
<dbReference type="InterPro" id="IPR052433">
    <property type="entry name" value="X-Pro_dipept-like"/>
</dbReference>
<dbReference type="InterPro" id="IPR036005">
    <property type="entry name" value="Creatinase/aminopeptidase-like"/>
</dbReference>
<dbReference type="KEGG" id="more:E1B28_003929"/>
<evidence type="ECO:0000256" key="4">
    <source>
        <dbReference type="ARBA" id="ARBA00022801"/>
    </source>
</evidence>
<dbReference type="SUPFAM" id="SSF53092">
    <property type="entry name" value="Creatinase/prolidase N-terminal domain"/>
    <property type="match status" value="1"/>
</dbReference>
<gene>
    <name evidence="7" type="ORF">E1B28_003929</name>
</gene>
<dbReference type="PANTHER" id="PTHR43226">
    <property type="entry name" value="XAA-PRO AMINOPEPTIDASE 3"/>
    <property type="match status" value="1"/>
</dbReference>
<dbReference type="RefSeq" id="XP_043012969.1">
    <property type="nucleotide sequence ID" value="XM_043148372.1"/>
</dbReference>
<organism evidence="7 8">
    <name type="scientific">Marasmius oreades</name>
    <name type="common">fairy-ring Marasmius</name>
    <dbReference type="NCBI Taxonomy" id="181124"/>
    <lineage>
        <taxon>Eukaryota</taxon>
        <taxon>Fungi</taxon>
        <taxon>Dikarya</taxon>
        <taxon>Basidiomycota</taxon>
        <taxon>Agaricomycotina</taxon>
        <taxon>Agaricomycetes</taxon>
        <taxon>Agaricomycetidae</taxon>
        <taxon>Agaricales</taxon>
        <taxon>Marasmiineae</taxon>
        <taxon>Marasmiaceae</taxon>
        <taxon>Marasmius</taxon>
    </lineage>
</organism>
<evidence type="ECO:0000313" key="8">
    <source>
        <dbReference type="Proteomes" id="UP001049176"/>
    </source>
</evidence>
<dbReference type="GeneID" id="66073005"/>
<protein>
    <recommendedName>
        <fullName evidence="6">Aminopeptidase P N-terminal domain-containing protein</fullName>
    </recommendedName>
</protein>
<keyword evidence="4" id="KW-0378">Hydrolase</keyword>
<dbReference type="InterPro" id="IPR029149">
    <property type="entry name" value="Creatin/AminoP/Spt16_N"/>
</dbReference>
<dbReference type="PANTHER" id="PTHR43226:SF4">
    <property type="entry name" value="XAA-PRO AMINOPEPTIDASE 3"/>
    <property type="match status" value="1"/>
</dbReference>
<proteinExistence type="inferred from homology"/>
<dbReference type="EMBL" id="CM032182">
    <property type="protein sequence ID" value="KAG7096499.1"/>
    <property type="molecule type" value="Genomic_DNA"/>
</dbReference>
<dbReference type="GO" id="GO:0070006">
    <property type="term" value="F:metalloaminopeptidase activity"/>
    <property type="evidence" value="ECO:0007669"/>
    <property type="project" value="InterPro"/>
</dbReference>
<keyword evidence="8" id="KW-1185">Reference proteome</keyword>
<comment type="caution">
    <text evidence="7">The sequence shown here is derived from an EMBL/GenBank/DDBJ whole genome shotgun (WGS) entry which is preliminary data.</text>
</comment>
<dbReference type="GO" id="GO:0030145">
    <property type="term" value="F:manganese ion binding"/>
    <property type="evidence" value="ECO:0007669"/>
    <property type="project" value="InterPro"/>
</dbReference>
<dbReference type="Proteomes" id="UP001049176">
    <property type="component" value="Chromosome 2"/>
</dbReference>
<evidence type="ECO:0000256" key="1">
    <source>
        <dbReference type="ARBA" id="ARBA00001936"/>
    </source>
</evidence>
<feature type="domain" description="Aminopeptidase P N-terminal" evidence="6">
    <location>
        <begin position="54"/>
        <end position="190"/>
    </location>
</feature>
<dbReference type="GO" id="GO:0006508">
    <property type="term" value="P:proteolysis"/>
    <property type="evidence" value="ECO:0007669"/>
    <property type="project" value="TreeGrafter"/>
</dbReference>
<dbReference type="Pfam" id="PF00557">
    <property type="entry name" value="Peptidase_M24"/>
    <property type="match status" value="1"/>
</dbReference>
<evidence type="ECO:0000256" key="3">
    <source>
        <dbReference type="ARBA" id="ARBA00022723"/>
    </source>
</evidence>
<dbReference type="InterPro" id="IPR007865">
    <property type="entry name" value="Aminopep_P_N"/>
</dbReference>
<dbReference type="AlphaFoldDB" id="A0A9P7UXI9"/>
<dbReference type="CDD" id="cd01087">
    <property type="entry name" value="Prolidase"/>
    <property type="match status" value="1"/>
</dbReference>
<dbReference type="GO" id="GO:0005739">
    <property type="term" value="C:mitochondrion"/>
    <property type="evidence" value="ECO:0007669"/>
    <property type="project" value="TreeGrafter"/>
</dbReference>
<dbReference type="SUPFAM" id="SSF55920">
    <property type="entry name" value="Creatinase/aminopeptidase"/>
    <property type="match status" value="1"/>
</dbReference>